<evidence type="ECO:0000313" key="3">
    <source>
        <dbReference type="Proteomes" id="UP000319014"/>
    </source>
</evidence>
<name>A0A521FVK9_9RHOB</name>
<gene>
    <name evidence="2" type="ORF">SAMN06265221_1463</name>
</gene>
<evidence type="ECO:0000313" key="2">
    <source>
        <dbReference type="EMBL" id="SMO99580.1"/>
    </source>
</evidence>
<organism evidence="2 3">
    <name type="scientific">Paracoccus laeviglucosivorans</name>
    <dbReference type="NCBI Taxonomy" id="1197861"/>
    <lineage>
        <taxon>Bacteria</taxon>
        <taxon>Pseudomonadati</taxon>
        <taxon>Pseudomonadota</taxon>
        <taxon>Alphaproteobacteria</taxon>
        <taxon>Rhodobacterales</taxon>
        <taxon>Paracoccaceae</taxon>
        <taxon>Paracoccus</taxon>
    </lineage>
</organism>
<protein>
    <submittedName>
        <fullName evidence="2">Hint domain-containing protein</fullName>
    </submittedName>
</protein>
<dbReference type="Pfam" id="PF13403">
    <property type="entry name" value="Hint_2"/>
    <property type="match status" value="1"/>
</dbReference>
<proteinExistence type="predicted"/>
<dbReference type="SUPFAM" id="SSF51294">
    <property type="entry name" value="Hedgehog/intein (Hint) domain"/>
    <property type="match status" value="1"/>
</dbReference>
<dbReference type="AlphaFoldDB" id="A0A521FVK9"/>
<keyword evidence="3" id="KW-1185">Reference proteome</keyword>
<dbReference type="InterPro" id="IPR036844">
    <property type="entry name" value="Hint_dom_sf"/>
</dbReference>
<dbReference type="Proteomes" id="UP000319014">
    <property type="component" value="Unassembled WGS sequence"/>
</dbReference>
<sequence>MTTSLTDVAYFQGGGLISLGTDPNVSTSVTLSLVNLNALTTVTDGTDLLGRTTNTTVAGPVNSDGTPIAGDNVINVGQEFTLRTQASGGLGGTTDTTVKMTLTGTGTLTPLLGASKEVIIAVSDAGTRYVVFPDNDAIVGLDGITGLVGSTLTLSPRGYDLEAEAPLCFAAGTMLETPDGLRAIEDLVEGDLVTTKDSGAQPIRWMGRTILNCTKLALNENLRPIRIKAGSLGGGTPTSDLIVSPQHRVLVRSKIAQKMFGAAEVLVAAKQLLTIDGIDIAIDMEKVEYFHMLFDNHEIVISNGAETESLYTGPQALRSVGAAASEEIFAIFPELRNHDHKAKSARMLPSGHMGRKLAMRHRQHRRDLIG</sequence>
<reference evidence="2 3" key="1">
    <citation type="submission" date="2017-05" db="EMBL/GenBank/DDBJ databases">
        <authorList>
            <person name="Varghese N."/>
            <person name="Submissions S."/>
        </authorList>
    </citation>
    <scope>NUCLEOTIDE SEQUENCE [LARGE SCALE GENOMIC DNA]</scope>
    <source>
        <strain evidence="2 3">DSM 100094</strain>
    </source>
</reference>
<evidence type="ECO:0000259" key="1">
    <source>
        <dbReference type="Pfam" id="PF13403"/>
    </source>
</evidence>
<dbReference type="EMBL" id="FXTK01000046">
    <property type="protein sequence ID" value="SMO99580.1"/>
    <property type="molecule type" value="Genomic_DNA"/>
</dbReference>
<dbReference type="RefSeq" id="WP_246098829.1">
    <property type="nucleotide sequence ID" value="NZ_FXTK01000046.1"/>
</dbReference>
<feature type="domain" description="Hedgehog/Intein (Hint)" evidence="1">
    <location>
        <begin position="168"/>
        <end position="313"/>
    </location>
</feature>
<accession>A0A521FVK9</accession>
<dbReference type="Gene3D" id="2.170.16.10">
    <property type="entry name" value="Hedgehog/Intein (Hint) domain"/>
    <property type="match status" value="1"/>
</dbReference>
<dbReference type="InterPro" id="IPR028992">
    <property type="entry name" value="Hedgehog/Intein_dom"/>
</dbReference>